<evidence type="ECO:0000313" key="4">
    <source>
        <dbReference type="WBParaSite" id="L893_g30009.t1"/>
    </source>
</evidence>
<feature type="region of interest" description="Disordered" evidence="1">
    <location>
        <begin position="21"/>
        <end position="56"/>
    </location>
</feature>
<sequence length="84" mass="9189">MRIALCALLLSVALLSAVGVSGYSKTGPEPKKEPTPPPAYRKYQVDSEGENRSGNTLIPCGATMTHLWAVLEERGNERPLTHRR</sequence>
<feature type="signal peptide" evidence="2">
    <location>
        <begin position="1"/>
        <end position="22"/>
    </location>
</feature>
<keyword evidence="2" id="KW-0732">Signal</keyword>
<evidence type="ECO:0000256" key="1">
    <source>
        <dbReference type="SAM" id="MobiDB-lite"/>
    </source>
</evidence>
<organism evidence="3 4">
    <name type="scientific">Steinernema glaseri</name>
    <dbReference type="NCBI Taxonomy" id="37863"/>
    <lineage>
        <taxon>Eukaryota</taxon>
        <taxon>Metazoa</taxon>
        <taxon>Ecdysozoa</taxon>
        <taxon>Nematoda</taxon>
        <taxon>Chromadorea</taxon>
        <taxon>Rhabditida</taxon>
        <taxon>Tylenchina</taxon>
        <taxon>Panagrolaimomorpha</taxon>
        <taxon>Strongyloidoidea</taxon>
        <taxon>Steinernematidae</taxon>
        <taxon>Steinernema</taxon>
    </lineage>
</organism>
<evidence type="ECO:0000313" key="3">
    <source>
        <dbReference type="Proteomes" id="UP000095287"/>
    </source>
</evidence>
<accession>A0A1I7ZUQ7</accession>
<reference evidence="4" key="1">
    <citation type="submission" date="2016-11" db="UniProtKB">
        <authorList>
            <consortium name="WormBaseParasite"/>
        </authorList>
    </citation>
    <scope>IDENTIFICATION</scope>
</reference>
<proteinExistence type="predicted"/>
<dbReference type="WBParaSite" id="L893_g30009.t1">
    <property type="protein sequence ID" value="L893_g30009.t1"/>
    <property type="gene ID" value="L893_g30009"/>
</dbReference>
<dbReference type="Proteomes" id="UP000095287">
    <property type="component" value="Unplaced"/>
</dbReference>
<feature type="chain" id="PRO_5009313942" evidence="2">
    <location>
        <begin position="23"/>
        <end position="84"/>
    </location>
</feature>
<name>A0A1I7ZUQ7_9BILA</name>
<dbReference type="AlphaFoldDB" id="A0A1I7ZUQ7"/>
<protein>
    <submittedName>
        <fullName evidence="4">Secreted protein</fullName>
    </submittedName>
</protein>
<keyword evidence="3" id="KW-1185">Reference proteome</keyword>
<evidence type="ECO:0000256" key="2">
    <source>
        <dbReference type="SAM" id="SignalP"/>
    </source>
</evidence>